<dbReference type="Proteomes" id="UP001595604">
    <property type="component" value="Unassembled WGS sequence"/>
</dbReference>
<evidence type="ECO:0000256" key="1">
    <source>
        <dbReference type="ARBA" id="ARBA00022448"/>
    </source>
</evidence>
<feature type="transmembrane region" description="Helical" evidence="8">
    <location>
        <begin position="82"/>
        <end position="103"/>
    </location>
</feature>
<keyword evidence="2" id="KW-0004">4Fe-4S</keyword>
<feature type="transmembrane region" description="Helical" evidence="8">
    <location>
        <begin position="155"/>
        <end position="174"/>
    </location>
</feature>
<evidence type="ECO:0000313" key="10">
    <source>
        <dbReference type="EMBL" id="MFC3175390.1"/>
    </source>
</evidence>
<evidence type="ECO:0000256" key="8">
    <source>
        <dbReference type="SAM" id="Phobius"/>
    </source>
</evidence>
<accession>A0ABV7IV25</accession>
<organism evidence="10 11">
    <name type="scientific">Novosphingobium bradum</name>
    <dbReference type="NCBI Taxonomy" id="1737444"/>
    <lineage>
        <taxon>Bacteria</taxon>
        <taxon>Pseudomonadati</taxon>
        <taxon>Pseudomonadota</taxon>
        <taxon>Alphaproteobacteria</taxon>
        <taxon>Sphingomonadales</taxon>
        <taxon>Sphingomonadaceae</taxon>
        <taxon>Novosphingobium</taxon>
    </lineage>
</organism>
<dbReference type="PANTHER" id="PTHR30176:SF3">
    <property type="entry name" value="FERREDOXIN-TYPE PROTEIN NAPH"/>
    <property type="match status" value="1"/>
</dbReference>
<dbReference type="Pfam" id="PF13746">
    <property type="entry name" value="Fer4_18"/>
    <property type="match status" value="1"/>
</dbReference>
<feature type="compositionally biased region" description="Basic and acidic residues" evidence="7">
    <location>
        <begin position="462"/>
        <end position="475"/>
    </location>
</feature>
<keyword evidence="6" id="KW-0411">Iron-sulfur</keyword>
<dbReference type="RefSeq" id="WP_379510769.1">
    <property type="nucleotide sequence ID" value="NZ_JBHRTQ010000013.1"/>
</dbReference>
<name>A0ABV7IV25_9SPHN</name>
<feature type="transmembrane region" description="Helical" evidence="8">
    <location>
        <begin position="341"/>
        <end position="360"/>
    </location>
</feature>
<keyword evidence="1" id="KW-0813">Transport</keyword>
<dbReference type="InterPro" id="IPR051684">
    <property type="entry name" value="Electron_Trans/Redox"/>
</dbReference>
<evidence type="ECO:0000259" key="9">
    <source>
        <dbReference type="PROSITE" id="PS51379"/>
    </source>
</evidence>
<keyword evidence="3" id="KW-0479">Metal-binding</keyword>
<feature type="transmembrane region" description="Helical" evidence="8">
    <location>
        <begin position="30"/>
        <end position="48"/>
    </location>
</feature>
<dbReference type="PROSITE" id="PS00198">
    <property type="entry name" value="4FE4S_FER_1"/>
    <property type="match status" value="1"/>
</dbReference>
<evidence type="ECO:0000256" key="4">
    <source>
        <dbReference type="ARBA" id="ARBA00022982"/>
    </source>
</evidence>
<dbReference type="EMBL" id="JBHRTQ010000013">
    <property type="protein sequence ID" value="MFC3175390.1"/>
    <property type="molecule type" value="Genomic_DNA"/>
</dbReference>
<proteinExistence type="predicted"/>
<evidence type="ECO:0000313" key="11">
    <source>
        <dbReference type="Proteomes" id="UP001595604"/>
    </source>
</evidence>
<feature type="transmembrane region" description="Helical" evidence="8">
    <location>
        <begin position="186"/>
        <end position="208"/>
    </location>
</feature>
<sequence>MRNPVPVATGLYEKRKAVFPRQIDGKFRRLKWAIMAVTLTIYYATPWLRWDRGPYAPNQAVLIDLAHRRFYMFAIEIWPQEFYFVAGLLIMAGIGLFLVTSAVGRAWCGYACPQTVWTDLFQHVDRFIDGDRNAQMRLAKAPWGPEKVAKRGLKWSIYLAISFWTGGAWIMYFADAPSLVREFWAGQAAPVAYATVAVLTGVTFWFGGFMREQVCIYMCPWPRIQTAMLDEKSLLVTYKDWRGEPRASVKATKADPAGKFGDCIDCNQCVAVCPTGIDIREGPQIGCITCALCIDACDRVMGQVGRPRGLIDYATLEDAAREQAGAPPTPHLKLIWHPRTLVYLGIWSAIGAGLLFALGARQHLDLAVQKDRNPPFMRLSDGSVRNAWTFKLKNMEGRPRRMTIALEGLPGAVMWTDTMGRDQAARHFTEEVPADTIEPVRVYVSAPRGTGEGEIAFTMTAQDKEGGSDRVETRFDAPGGGHDGEGDDR</sequence>
<dbReference type="InterPro" id="IPR017896">
    <property type="entry name" value="4Fe4S_Fe-S-bd"/>
</dbReference>
<dbReference type="SUPFAM" id="SSF54862">
    <property type="entry name" value="4Fe-4S ferredoxins"/>
    <property type="match status" value="1"/>
</dbReference>
<feature type="domain" description="4Fe-4S ferredoxin-type" evidence="9">
    <location>
        <begin position="250"/>
        <end position="282"/>
    </location>
</feature>
<evidence type="ECO:0000256" key="3">
    <source>
        <dbReference type="ARBA" id="ARBA00022723"/>
    </source>
</evidence>
<protein>
    <submittedName>
        <fullName evidence="10">Cytochrome c oxidase accessory protein CcoG</fullName>
    </submittedName>
</protein>
<feature type="region of interest" description="Disordered" evidence="7">
    <location>
        <begin position="462"/>
        <end position="489"/>
    </location>
</feature>
<keyword evidence="8" id="KW-1133">Transmembrane helix</keyword>
<dbReference type="PANTHER" id="PTHR30176">
    <property type="entry name" value="FERREDOXIN-TYPE PROTEIN NAPH"/>
    <property type="match status" value="1"/>
</dbReference>
<evidence type="ECO:0000256" key="6">
    <source>
        <dbReference type="ARBA" id="ARBA00023014"/>
    </source>
</evidence>
<evidence type="ECO:0000256" key="2">
    <source>
        <dbReference type="ARBA" id="ARBA00022485"/>
    </source>
</evidence>
<dbReference type="Pfam" id="PF11614">
    <property type="entry name" value="FixG_C"/>
    <property type="match status" value="1"/>
</dbReference>
<dbReference type="Pfam" id="PF12801">
    <property type="entry name" value="Fer4_5"/>
    <property type="match status" value="1"/>
</dbReference>
<dbReference type="InterPro" id="IPR017900">
    <property type="entry name" value="4Fe4S_Fe_S_CS"/>
</dbReference>
<evidence type="ECO:0000256" key="5">
    <source>
        <dbReference type="ARBA" id="ARBA00023004"/>
    </source>
</evidence>
<keyword evidence="4" id="KW-0249">Electron transport</keyword>
<reference evidence="11" key="1">
    <citation type="journal article" date="2019" name="Int. J. Syst. Evol. Microbiol.">
        <title>The Global Catalogue of Microorganisms (GCM) 10K type strain sequencing project: providing services to taxonomists for standard genome sequencing and annotation.</title>
        <authorList>
            <consortium name="The Broad Institute Genomics Platform"/>
            <consortium name="The Broad Institute Genome Sequencing Center for Infectious Disease"/>
            <person name="Wu L."/>
            <person name="Ma J."/>
        </authorList>
    </citation>
    <scope>NUCLEOTIDE SEQUENCE [LARGE SCALE GENOMIC DNA]</scope>
    <source>
        <strain evidence="11">KCTC 42984</strain>
    </source>
</reference>
<keyword evidence="11" id="KW-1185">Reference proteome</keyword>
<dbReference type="InterPro" id="IPR013783">
    <property type="entry name" value="Ig-like_fold"/>
</dbReference>
<comment type="caution">
    <text evidence="10">The sequence shown here is derived from an EMBL/GenBank/DDBJ whole genome shotgun (WGS) entry which is preliminary data.</text>
</comment>
<keyword evidence="5" id="KW-0408">Iron</keyword>
<evidence type="ECO:0000256" key="7">
    <source>
        <dbReference type="SAM" id="MobiDB-lite"/>
    </source>
</evidence>
<dbReference type="InterPro" id="IPR032879">
    <property type="entry name" value="FixG_C"/>
</dbReference>
<dbReference type="NCBIfam" id="TIGR02745">
    <property type="entry name" value="ccoG_rdxA_fixG"/>
    <property type="match status" value="1"/>
</dbReference>
<dbReference type="InterPro" id="IPR014116">
    <property type="entry name" value="Cyt_c_oxidase_cbb3_FixG"/>
</dbReference>
<keyword evidence="8" id="KW-0472">Membrane</keyword>
<keyword evidence="8" id="KW-0812">Transmembrane</keyword>
<dbReference type="Gene3D" id="2.60.40.10">
    <property type="entry name" value="Immunoglobulins"/>
    <property type="match status" value="1"/>
</dbReference>
<gene>
    <name evidence="10" type="primary">ccoG</name>
    <name evidence="10" type="ORF">ACFOD9_14105</name>
</gene>
<dbReference type="PROSITE" id="PS51379">
    <property type="entry name" value="4FE4S_FER_2"/>
    <property type="match status" value="1"/>
</dbReference>